<feature type="transmembrane region" description="Helical" evidence="1">
    <location>
        <begin position="6"/>
        <end position="27"/>
    </location>
</feature>
<name>A0A0A9GYA1_ARUDO</name>
<dbReference type="InterPro" id="IPR016095">
    <property type="entry name" value="Ribosomal_uL1_3-a/b-sand"/>
</dbReference>
<organism evidence="2">
    <name type="scientific">Arundo donax</name>
    <name type="common">Giant reed</name>
    <name type="synonym">Donax arundinaceus</name>
    <dbReference type="NCBI Taxonomy" id="35708"/>
    <lineage>
        <taxon>Eukaryota</taxon>
        <taxon>Viridiplantae</taxon>
        <taxon>Streptophyta</taxon>
        <taxon>Embryophyta</taxon>
        <taxon>Tracheophyta</taxon>
        <taxon>Spermatophyta</taxon>
        <taxon>Magnoliopsida</taxon>
        <taxon>Liliopsida</taxon>
        <taxon>Poales</taxon>
        <taxon>Poaceae</taxon>
        <taxon>PACMAD clade</taxon>
        <taxon>Arundinoideae</taxon>
        <taxon>Arundineae</taxon>
        <taxon>Arundo</taxon>
    </lineage>
</organism>
<keyword evidence="1" id="KW-0472">Membrane</keyword>
<dbReference type="EMBL" id="GBRH01172343">
    <property type="protein sequence ID" value="JAE25553.1"/>
    <property type="molecule type" value="Transcribed_RNA"/>
</dbReference>
<evidence type="ECO:0000313" key="2">
    <source>
        <dbReference type="EMBL" id="JAE25553.1"/>
    </source>
</evidence>
<keyword evidence="1" id="KW-1133">Transmembrane helix</keyword>
<proteinExistence type="predicted"/>
<evidence type="ECO:0000256" key="1">
    <source>
        <dbReference type="SAM" id="Phobius"/>
    </source>
</evidence>
<accession>A0A0A9GYA1</accession>
<dbReference type="AlphaFoldDB" id="A0A0A9GYA1"/>
<reference evidence="2" key="1">
    <citation type="submission" date="2014-09" db="EMBL/GenBank/DDBJ databases">
        <authorList>
            <person name="Magalhaes I.L.F."/>
            <person name="Oliveira U."/>
            <person name="Santos F.R."/>
            <person name="Vidigal T.H.D.A."/>
            <person name="Brescovit A.D."/>
            <person name="Santos A.J."/>
        </authorList>
    </citation>
    <scope>NUCLEOTIDE SEQUENCE</scope>
    <source>
        <tissue evidence="2">Shoot tissue taken approximately 20 cm above the soil surface</tissue>
    </source>
</reference>
<protein>
    <submittedName>
        <fullName evidence="2">Uncharacterized protein</fullName>
    </submittedName>
</protein>
<sequence>MITKLIYLYLLFQVASFGKILGTRVLMPNPKEVTVSPNITQILIKSRLFSPHFEAKLIV</sequence>
<dbReference type="Gene3D" id="3.40.50.790">
    <property type="match status" value="1"/>
</dbReference>
<keyword evidence="1" id="KW-0812">Transmembrane</keyword>
<reference evidence="2" key="2">
    <citation type="journal article" date="2015" name="Data Brief">
        <title>Shoot transcriptome of the giant reed, Arundo donax.</title>
        <authorList>
            <person name="Barrero R.A."/>
            <person name="Guerrero F.D."/>
            <person name="Moolhuijzen P."/>
            <person name="Goolsby J.A."/>
            <person name="Tidwell J."/>
            <person name="Bellgard S.E."/>
            <person name="Bellgard M.I."/>
        </authorList>
    </citation>
    <scope>NUCLEOTIDE SEQUENCE</scope>
    <source>
        <tissue evidence="2">Shoot tissue taken approximately 20 cm above the soil surface</tissue>
    </source>
</reference>